<gene>
    <name evidence="2" type="ORF">HGRIS_010616</name>
</gene>
<sequence length="308" mass="34558">MSQLDVNKVSAAINQAYFEILFNMLFYGIFCVLALGSMFILYRHGIPRTPARTFMFHIIFTYKTTRLRLDPDSMTPSLNYTLNIIMSAGTLVCRCNYVLSDLVVVWRVWTIWGKRKDVMFVLGFFFVASQNINEAGRSKAGLRAMVFALPTLATNLVSTAIILYQARRRRHLVADRLGTSSATERVTHILFWLIESAAIYCIAWIVYILAAFQVFGKSGGEVIDGTMVHISGIYPTIIIALVAVDKSKIKPYAPPQGLDSDLVAMPMRFASNPETWGLSIGSIHSTREVETNVDAYSSTKTLDRNDRV</sequence>
<evidence type="ECO:0000313" key="3">
    <source>
        <dbReference type="Proteomes" id="UP001556367"/>
    </source>
</evidence>
<keyword evidence="3" id="KW-1185">Reference proteome</keyword>
<evidence type="ECO:0000256" key="1">
    <source>
        <dbReference type="SAM" id="Phobius"/>
    </source>
</evidence>
<feature type="transmembrane region" description="Helical" evidence="1">
    <location>
        <begin position="189"/>
        <end position="215"/>
    </location>
</feature>
<evidence type="ECO:0000313" key="2">
    <source>
        <dbReference type="EMBL" id="KAL0947989.1"/>
    </source>
</evidence>
<keyword evidence="1" id="KW-0472">Membrane</keyword>
<dbReference type="Proteomes" id="UP001556367">
    <property type="component" value="Unassembled WGS sequence"/>
</dbReference>
<keyword evidence="1" id="KW-0812">Transmembrane</keyword>
<dbReference type="EMBL" id="JASNQZ010000014">
    <property type="protein sequence ID" value="KAL0947989.1"/>
    <property type="molecule type" value="Genomic_DNA"/>
</dbReference>
<keyword evidence="1" id="KW-1133">Transmembrane helix</keyword>
<accession>A0ABR3IXA0</accession>
<feature type="transmembrane region" description="Helical" evidence="1">
    <location>
        <begin position="227"/>
        <end position="244"/>
    </location>
</feature>
<feature type="transmembrane region" description="Helical" evidence="1">
    <location>
        <begin position="20"/>
        <end position="42"/>
    </location>
</feature>
<comment type="caution">
    <text evidence="2">The sequence shown here is derived from an EMBL/GenBank/DDBJ whole genome shotgun (WGS) entry which is preliminary data.</text>
</comment>
<reference evidence="3" key="1">
    <citation type="submission" date="2024-06" db="EMBL/GenBank/DDBJ databases">
        <title>Multi-omics analyses provide insights into the biosynthesis of the anticancer antibiotic pleurotin in Hohenbuehelia grisea.</title>
        <authorList>
            <person name="Weaver J.A."/>
            <person name="Alberti F."/>
        </authorList>
    </citation>
    <scope>NUCLEOTIDE SEQUENCE [LARGE SCALE GENOMIC DNA]</scope>
    <source>
        <strain evidence="3">T-177</strain>
    </source>
</reference>
<feature type="transmembrane region" description="Helical" evidence="1">
    <location>
        <begin position="144"/>
        <end position="164"/>
    </location>
</feature>
<organism evidence="2 3">
    <name type="scientific">Hohenbuehelia grisea</name>
    <dbReference type="NCBI Taxonomy" id="104357"/>
    <lineage>
        <taxon>Eukaryota</taxon>
        <taxon>Fungi</taxon>
        <taxon>Dikarya</taxon>
        <taxon>Basidiomycota</taxon>
        <taxon>Agaricomycotina</taxon>
        <taxon>Agaricomycetes</taxon>
        <taxon>Agaricomycetidae</taxon>
        <taxon>Agaricales</taxon>
        <taxon>Pleurotineae</taxon>
        <taxon>Pleurotaceae</taxon>
        <taxon>Hohenbuehelia</taxon>
    </lineage>
</organism>
<feature type="transmembrane region" description="Helical" evidence="1">
    <location>
        <begin position="117"/>
        <end position="132"/>
    </location>
</feature>
<protein>
    <submittedName>
        <fullName evidence="2">Uncharacterized protein</fullName>
    </submittedName>
</protein>
<name>A0ABR3IXA0_9AGAR</name>
<proteinExistence type="predicted"/>